<accession>K1RRM4</accession>
<feature type="chain" id="PRO_5043466944" evidence="2">
    <location>
        <begin position="24"/>
        <end position="144"/>
    </location>
</feature>
<dbReference type="AlphaFoldDB" id="K1RRM4"/>
<name>K1RRM4_MAGGI</name>
<gene>
    <name evidence="3" type="ORF">CGI_10018797</name>
</gene>
<evidence type="ECO:0000256" key="1">
    <source>
        <dbReference type="SAM" id="MobiDB-lite"/>
    </source>
</evidence>
<evidence type="ECO:0000313" key="3">
    <source>
        <dbReference type="EMBL" id="EKC37061.1"/>
    </source>
</evidence>
<feature type="region of interest" description="Disordered" evidence="1">
    <location>
        <begin position="38"/>
        <end position="108"/>
    </location>
</feature>
<evidence type="ECO:0000256" key="2">
    <source>
        <dbReference type="SAM" id="SignalP"/>
    </source>
</evidence>
<protein>
    <submittedName>
        <fullName evidence="3">Uncharacterized protein</fullName>
    </submittedName>
</protein>
<feature type="compositionally biased region" description="Low complexity" evidence="1">
    <location>
        <begin position="98"/>
        <end position="108"/>
    </location>
</feature>
<feature type="compositionally biased region" description="Basic residues" evidence="1">
    <location>
        <begin position="63"/>
        <end position="77"/>
    </location>
</feature>
<organism evidence="3">
    <name type="scientific">Magallana gigas</name>
    <name type="common">Pacific oyster</name>
    <name type="synonym">Crassostrea gigas</name>
    <dbReference type="NCBI Taxonomy" id="29159"/>
    <lineage>
        <taxon>Eukaryota</taxon>
        <taxon>Metazoa</taxon>
        <taxon>Spiralia</taxon>
        <taxon>Lophotrochozoa</taxon>
        <taxon>Mollusca</taxon>
        <taxon>Bivalvia</taxon>
        <taxon>Autobranchia</taxon>
        <taxon>Pteriomorphia</taxon>
        <taxon>Ostreida</taxon>
        <taxon>Ostreoidea</taxon>
        <taxon>Ostreidae</taxon>
        <taxon>Magallana</taxon>
    </lineage>
</organism>
<dbReference type="HOGENOM" id="CLU_1798337_0_0_1"/>
<dbReference type="KEGG" id="crg:105330395"/>
<dbReference type="EMBL" id="JH816558">
    <property type="protein sequence ID" value="EKC37061.1"/>
    <property type="molecule type" value="Genomic_DNA"/>
</dbReference>
<dbReference type="InParanoid" id="K1RRM4"/>
<reference evidence="3" key="1">
    <citation type="journal article" date="2012" name="Nature">
        <title>The oyster genome reveals stress adaptation and complexity of shell formation.</title>
        <authorList>
            <person name="Zhang G."/>
            <person name="Fang X."/>
            <person name="Guo X."/>
            <person name="Li L."/>
            <person name="Luo R."/>
            <person name="Xu F."/>
            <person name="Yang P."/>
            <person name="Zhang L."/>
            <person name="Wang X."/>
            <person name="Qi H."/>
            <person name="Xiong Z."/>
            <person name="Que H."/>
            <person name="Xie Y."/>
            <person name="Holland P.W."/>
            <person name="Paps J."/>
            <person name="Zhu Y."/>
            <person name="Wu F."/>
            <person name="Chen Y."/>
            <person name="Wang J."/>
            <person name="Peng C."/>
            <person name="Meng J."/>
            <person name="Yang L."/>
            <person name="Liu J."/>
            <person name="Wen B."/>
            <person name="Zhang N."/>
            <person name="Huang Z."/>
            <person name="Zhu Q."/>
            <person name="Feng Y."/>
            <person name="Mount A."/>
            <person name="Hedgecock D."/>
            <person name="Xu Z."/>
            <person name="Liu Y."/>
            <person name="Domazet-Loso T."/>
            <person name="Du Y."/>
            <person name="Sun X."/>
            <person name="Zhang S."/>
            <person name="Liu B."/>
            <person name="Cheng P."/>
            <person name="Jiang X."/>
            <person name="Li J."/>
            <person name="Fan D."/>
            <person name="Wang W."/>
            <person name="Fu W."/>
            <person name="Wang T."/>
            <person name="Wang B."/>
            <person name="Zhang J."/>
            <person name="Peng Z."/>
            <person name="Li Y."/>
            <person name="Li N."/>
            <person name="Wang J."/>
            <person name="Chen M."/>
            <person name="He Y."/>
            <person name="Tan F."/>
            <person name="Song X."/>
            <person name="Zheng Q."/>
            <person name="Huang R."/>
            <person name="Yang H."/>
            <person name="Du X."/>
            <person name="Chen L."/>
            <person name="Yang M."/>
            <person name="Gaffney P.M."/>
            <person name="Wang S."/>
            <person name="Luo L."/>
            <person name="She Z."/>
            <person name="Ming Y."/>
            <person name="Huang W."/>
            <person name="Zhang S."/>
            <person name="Huang B."/>
            <person name="Zhang Y."/>
            <person name="Qu T."/>
            <person name="Ni P."/>
            <person name="Miao G."/>
            <person name="Wang J."/>
            <person name="Wang Q."/>
            <person name="Steinberg C.E."/>
            <person name="Wang H."/>
            <person name="Li N."/>
            <person name="Qian L."/>
            <person name="Zhang G."/>
            <person name="Li Y."/>
            <person name="Yang H."/>
            <person name="Liu X."/>
            <person name="Wang J."/>
            <person name="Yin Y."/>
            <person name="Wang J."/>
        </authorList>
    </citation>
    <scope>NUCLEOTIDE SEQUENCE [LARGE SCALE GENOMIC DNA]</scope>
    <source>
        <strain evidence="3">05x7-T-G4-1.051#20</strain>
    </source>
</reference>
<sequence length="144" mass="16859">MNTYVLAALAVVLVSGMISLCEGNAAWNSYYYGNMRSPSRRSISRPTTRSPLYRRYPNPYRSTTRRYYPKPSSRRQRNYYMERKPTTASPVTEPPTPTTTTSGPLTAKPFTPQPYLYQMMTFRPSPIKRTYKSRYSTWHRTNFN</sequence>
<keyword evidence="2" id="KW-0732">Signal</keyword>
<feature type="signal peptide" evidence="2">
    <location>
        <begin position="1"/>
        <end position="23"/>
    </location>
</feature>
<proteinExistence type="predicted"/>